<evidence type="ECO:0000313" key="1">
    <source>
        <dbReference type="EMBL" id="TMS57227.1"/>
    </source>
</evidence>
<accession>A0ACD3SM03</accession>
<dbReference type="EMBL" id="AKCV02000025">
    <property type="protein sequence ID" value="TMS57227.1"/>
    <property type="molecule type" value="Genomic_DNA"/>
</dbReference>
<keyword evidence="2" id="KW-1185">Reference proteome</keyword>
<gene>
    <name evidence="1" type="ORF">MW7_014850</name>
</gene>
<organism evidence="1 2">
    <name type="scientific">Imbroritus primus</name>
    <dbReference type="NCBI Taxonomy" id="3058603"/>
    <lineage>
        <taxon>Bacteria</taxon>
        <taxon>Pseudomonadati</taxon>
        <taxon>Pseudomonadota</taxon>
        <taxon>Betaproteobacteria</taxon>
        <taxon>Burkholderiales</taxon>
        <taxon>Burkholderiaceae</taxon>
        <taxon>Imbroritus</taxon>
    </lineage>
</organism>
<reference evidence="1" key="1">
    <citation type="submission" date="2019-05" db="EMBL/GenBank/DDBJ databases">
        <title>Revised genome assembly of Burkholderiaceae (previously Ralstonia) sp. PBA.</title>
        <authorList>
            <person name="Gan H.M."/>
        </authorList>
    </citation>
    <scope>NUCLEOTIDE SEQUENCE</scope>
    <source>
        <strain evidence="1">PBA</strain>
    </source>
</reference>
<protein>
    <submittedName>
        <fullName evidence="1">Insulinase family protein</fullName>
    </submittedName>
</protein>
<name>A0ACD3SM03_9BURK</name>
<evidence type="ECO:0000313" key="2">
    <source>
        <dbReference type="Proteomes" id="UP000004277"/>
    </source>
</evidence>
<dbReference type="Proteomes" id="UP000004277">
    <property type="component" value="Unassembled WGS sequence"/>
</dbReference>
<comment type="caution">
    <text evidence="1">The sequence shown here is derived from an EMBL/GenBank/DDBJ whole genome shotgun (WGS) entry which is preliminary data.</text>
</comment>
<proteinExistence type="predicted"/>
<sequence length="485" mass="53444">MRAAVLVLALSAPALVGAQTPAPPDAPRTDALRTEARAAATTHEFRLRNGLRLIVREDHRAPTVVHQVWYRAGSVDEVSGTTGVAHMLEHMMFRGTPAYPAGTFSRIVAELGGRDNAMTSRDYTMYYQQAEKSHLPKLMAMEADRMANLKMAPDDFSREMKVVMEERRLRTDDSPSGTLFEQLMANMYVASPYRHPIVGWMDDLQHMTLDDALDWYRRWYTPANAVVVVAGDVDPQAVRAMAERTYGRVATRPLPARTLREEPPQKGIKRIAVKVPAENPSVVLAFKTPALRDVEKDADPYALDVLAAVLSGYENARLDRLLVREQRMADSVSAGYDGLGRGPAMFTLSATPAKGHTTEALEQAMRAEVARIAREGVSAQELRRIKAQLVASQVYKRDSVFGQGMEIGIAEMSGISWRQLDRMLERIQSVTSEQVQAVAARYFGDDALTVATLVPQPLDGKARPVPGDMPTTAPTTAPASQGRPH</sequence>